<dbReference type="InterPro" id="IPR035903">
    <property type="entry name" value="HesB-like_dom_sf"/>
</dbReference>
<keyword evidence="2" id="KW-1185">Reference proteome</keyword>
<accession>A0A1B2I0V6</accession>
<gene>
    <name evidence="1" type="ORF">BBK82_45010</name>
</gene>
<proteinExistence type="predicted"/>
<evidence type="ECO:0008006" key="3">
    <source>
        <dbReference type="Google" id="ProtNLM"/>
    </source>
</evidence>
<organism evidence="1 2">
    <name type="scientific">Lentzea guizhouensis</name>
    <dbReference type="NCBI Taxonomy" id="1586287"/>
    <lineage>
        <taxon>Bacteria</taxon>
        <taxon>Bacillati</taxon>
        <taxon>Actinomycetota</taxon>
        <taxon>Actinomycetes</taxon>
        <taxon>Pseudonocardiales</taxon>
        <taxon>Pseudonocardiaceae</taxon>
        <taxon>Lentzea</taxon>
    </lineage>
</organism>
<dbReference type="Proteomes" id="UP000093053">
    <property type="component" value="Chromosome"/>
</dbReference>
<dbReference type="Gene3D" id="2.60.300.12">
    <property type="entry name" value="HesB-like domain"/>
    <property type="match status" value="1"/>
</dbReference>
<dbReference type="OrthoDB" id="4554527at2"/>
<name>A0A1B2I0V6_9PSEU</name>
<dbReference type="EMBL" id="CP016793">
    <property type="protein sequence ID" value="ANZ43557.1"/>
    <property type="molecule type" value="Genomic_DNA"/>
</dbReference>
<dbReference type="AlphaFoldDB" id="A0A1B2I0V6"/>
<evidence type="ECO:0000313" key="1">
    <source>
        <dbReference type="EMBL" id="ANZ43557.1"/>
    </source>
</evidence>
<dbReference type="SUPFAM" id="SSF89360">
    <property type="entry name" value="HesB-like domain"/>
    <property type="match status" value="1"/>
</dbReference>
<sequence length="105" mass="10956">MLEVTPVAAEVINELTSQSTTNDDVGLRFALATEDNSQAALELSLAEAVDGDQVVTADAGAKVIMEPAAAEFLEDKVLDVRQDDEGNPAFAIARQAPQDGVVAAE</sequence>
<reference evidence="1 2" key="1">
    <citation type="submission" date="2016-07" db="EMBL/GenBank/DDBJ databases">
        <title>Complete genome sequence of the Lentzea guizhouensis DHS C013.</title>
        <authorList>
            <person name="Cao C."/>
        </authorList>
    </citation>
    <scope>NUCLEOTIDE SEQUENCE [LARGE SCALE GENOMIC DNA]</scope>
    <source>
        <strain evidence="1 2">DHS C013</strain>
    </source>
</reference>
<dbReference type="STRING" id="1586287.BBK82_45010"/>
<protein>
    <recommendedName>
        <fullName evidence="3">Fe-S cluster assembly iron-binding protein IscA</fullName>
    </recommendedName>
</protein>
<evidence type="ECO:0000313" key="2">
    <source>
        <dbReference type="Proteomes" id="UP000093053"/>
    </source>
</evidence>
<dbReference type="KEGG" id="led:BBK82_45010"/>